<reference evidence="2 3" key="1">
    <citation type="submission" date="2019-05" db="EMBL/GenBank/DDBJ databases">
        <title>Mikania micrantha, genome provides insights into the molecular mechanism of rapid growth.</title>
        <authorList>
            <person name="Liu B."/>
        </authorList>
    </citation>
    <scope>NUCLEOTIDE SEQUENCE [LARGE SCALE GENOMIC DNA]</scope>
    <source>
        <strain evidence="2">NLD-2019</strain>
        <tissue evidence="2">Leaf</tissue>
    </source>
</reference>
<name>A0A5N6P3Z3_9ASTR</name>
<gene>
    <name evidence="2" type="ORF">E3N88_14416</name>
</gene>
<comment type="caution">
    <text evidence="2">The sequence shown here is derived from an EMBL/GenBank/DDBJ whole genome shotgun (WGS) entry which is preliminary data.</text>
</comment>
<evidence type="ECO:0000313" key="2">
    <source>
        <dbReference type="EMBL" id="KAD5803056.1"/>
    </source>
</evidence>
<keyword evidence="3" id="KW-1185">Reference proteome</keyword>
<evidence type="ECO:0000313" key="3">
    <source>
        <dbReference type="Proteomes" id="UP000326396"/>
    </source>
</evidence>
<sequence>MTPARNRKSVRERSCHGGRRLSDGRRRLVTVPIPPSSMRIPANGHQFPPILELPAPHTATWHAAITRLTVD</sequence>
<protein>
    <submittedName>
        <fullName evidence="2">Uncharacterized protein</fullName>
    </submittedName>
</protein>
<dbReference type="Proteomes" id="UP000326396">
    <property type="component" value="Linkage Group LG15"/>
</dbReference>
<dbReference type="AlphaFoldDB" id="A0A5N6P3Z3"/>
<proteinExistence type="predicted"/>
<feature type="compositionally biased region" description="Basic and acidic residues" evidence="1">
    <location>
        <begin position="9"/>
        <end position="25"/>
    </location>
</feature>
<dbReference type="EMBL" id="SZYD01000007">
    <property type="protein sequence ID" value="KAD5803056.1"/>
    <property type="molecule type" value="Genomic_DNA"/>
</dbReference>
<feature type="region of interest" description="Disordered" evidence="1">
    <location>
        <begin position="1"/>
        <end position="25"/>
    </location>
</feature>
<accession>A0A5N6P3Z3</accession>
<evidence type="ECO:0000256" key="1">
    <source>
        <dbReference type="SAM" id="MobiDB-lite"/>
    </source>
</evidence>
<organism evidence="2 3">
    <name type="scientific">Mikania micrantha</name>
    <name type="common">bitter vine</name>
    <dbReference type="NCBI Taxonomy" id="192012"/>
    <lineage>
        <taxon>Eukaryota</taxon>
        <taxon>Viridiplantae</taxon>
        <taxon>Streptophyta</taxon>
        <taxon>Embryophyta</taxon>
        <taxon>Tracheophyta</taxon>
        <taxon>Spermatophyta</taxon>
        <taxon>Magnoliopsida</taxon>
        <taxon>eudicotyledons</taxon>
        <taxon>Gunneridae</taxon>
        <taxon>Pentapetalae</taxon>
        <taxon>asterids</taxon>
        <taxon>campanulids</taxon>
        <taxon>Asterales</taxon>
        <taxon>Asteraceae</taxon>
        <taxon>Asteroideae</taxon>
        <taxon>Heliantheae alliance</taxon>
        <taxon>Eupatorieae</taxon>
        <taxon>Mikania</taxon>
    </lineage>
</organism>